<dbReference type="AlphaFoldDB" id="A0A401ISG2"/>
<protein>
    <submittedName>
        <fullName evidence="1">Uncharacterized protein</fullName>
    </submittedName>
</protein>
<comment type="caution">
    <text evidence="1">The sequence shown here is derived from an EMBL/GenBank/DDBJ whole genome shotgun (WGS) entry which is preliminary data.</text>
</comment>
<sequence>MKKTVLLTLIGGSTALGWLFYKKQQAKTSPASTKLTVKSALKNTTVSTKNLITETKSALNTVEEITTEIQDFLQEAEPKLKKLNQSIAKMNK</sequence>
<organism evidence="1 2">
    <name type="scientific">Ligilactobacillus salitolerans</name>
    <dbReference type="NCBI Taxonomy" id="1808352"/>
    <lineage>
        <taxon>Bacteria</taxon>
        <taxon>Bacillati</taxon>
        <taxon>Bacillota</taxon>
        <taxon>Bacilli</taxon>
        <taxon>Lactobacillales</taxon>
        <taxon>Lactobacillaceae</taxon>
        <taxon>Ligilactobacillus</taxon>
    </lineage>
</organism>
<evidence type="ECO:0000313" key="1">
    <source>
        <dbReference type="EMBL" id="GBG94483.1"/>
    </source>
</evidence>
<dbReference type="EMBL" id="BFFP01000012">
    <property type="protein sequence ID" value="GBG94483.1"/>
    <property type="molecule type" value="Genomic_DNA"/>
</dbReference>
<evidence type="ECO:0000313" key="2">
    <source>
        <dbReference type="Proteomes" id="UP000286848"/>
    </source>
</evidence>
<accession>A0A401ISG2</accession>
<keyword evidence="2" id="KW-1185">Reference proteome</keyword>
<gene>
    <name evidence="1" type="ORF">LFYK43_09420</name>
</gene>
<dbReference type="Proteomes" id="UP000286848">
    <property type="component" value="Unassembled WGS sequence"/>
</dbReference>
<proteinExistence type="predicted"/>
<reference evidence="1 2" key="1">
    <citation type="journal article" date="2019" name="Int. J. Syst. Evol. Microbiol.">
        <title>Lactobacillus salitolerans sp. nov., a novel lactic acid bacterium isolated from spent mushroom substrates.</title>
        <authorList>
            <person name="Tohno M."/>
            <person name="Tanizawa Y."/>
            <person name="Kojima Y."/>
            <person name="Sakamoto M."/>
            <person name="Nakamura Y."/>
            <person name="Ohkuma M."/>
            <person name="Kobayashi H."/>
        </authorList>
    </citation>
    <scope>NUCLEOTIDE SEQUENCE [LARGE SCALE GENOMIC DNA]</scope>
    <source>
        <strain evidence="1 2">YK43</strain>
    </source>
</reference>
<dbReference type="RefSeq" id="WP_124975927.1">
    <property type="nucleotide sequence ID" value="NZ_BFFP01000012.1"/>
</dbReference>
<name>A0A401ISG2_9LACO</name>